<accession>A0ACC6SZJ1</accession>
<evidence type="ECO:0000313" key="1">
    <source>
        <dbReference type="EMBL" id="MER9285206.1"/>
    </source>
</evidence>
<protein>
    <submittedName>
        <fullName evidence="1">Uncharacterized protein</fullName>
    </submittedName>
</protein>
<dbReference type="Proteomes" id="UP001480082">
    <property type="component" value="Unassembled WGS sequence"/>
</dbReference>
<organism evidence="1 2">
    <name type="scientific">Mesorhizobium australicum</name>
    <dbReference type="NCBI Taxonomy" id="536018"/>
    <lineage>
        <taxon>Bacteria</taxon>
        <taxon>Pseudomonadati</taxon>
        <taxon>Pseudomonadota</taxon>
        <taxon>Alphaproteobacteria</taxon>
        <taxon>Hyphomicrobiales</taxon>
        <taxon>Phyllobacteriaceae</taxon>
        <taxon>Mesorhizobium</taxon>
    </lineage>
</organism>
<name>A0ACC6SZJ1_9HYPH</name>
<dbReference type="EMBL" id="JAMYRI010000007">
    <property type="protein sequence ID" value="MER9285206.1"/>
    <property type="molecule type" value="Genomic_DNA"/>
</dbReference>
<evidence type="ECO:0000313" key="2">
    <source>
        <dbReference type="Proteomes" id="UP001480082"/>
    </source>
</evidence>
<keyword evidence="2" id="KW-1185">Reference proteome</keyword>
<proteinExistence type="predicted"/>
<reference evidence="1 2" key="1">
    <citation type="journal article" date="2024" name="Proc. Natl. Acad. Sci. U.S.A.">
        <title>The evolutionary genomics of adaptation to stress in wild rhizobium bacteria.</title>
        <authorList>
            <person name="Kehlet-Delgado H."/>
            <person name="Montoya A.P."/>
            <person name="Jensen K.T."/>
            <person name="Wendlandt C.E."/>
            <person name="Dexheimer C."/>
            <person name="Roberts M."/>
            <person name="Torres Martinez L."/>
            <person name="Friesen M.L."/>
            <person name="Griffitts J.S."/>
            <person name="Porter S.S."/>
        </authorList>
    </citation>
    <scope>NUCLEOTIDE SEQUENCE [LARGE SCALE GENOMIC DNA]</scope>
    <source>
        <strain evidence="1 2">M0468</strain>
    </source>
</reference>
<gene>
    <name evidence="1" type="ORF">NKI81_14735</name>
</gene>
<comment type="caution">
    <text evidence="1">The sequence shown here is derived from an EMBL/GenBank/DDBJ whole genome shotgun (WGS) entry which is preliminary data.</text>
</comment>
<sequence>MALRVNLKKSNPAKKSRRSLLSQSQVSFAIVMVPIAIAAYFSSDNVAALSSLPVVGSMLAAEPIAGTPSVIDGDAIEIHG</sequence>